<dbReference type="Pfam" id="PF00156">
    <property type="entry name" value="Pribosyltran"/>
    <property type="match status" value="1"/>
</dbReference>
<feature type="domain" description="Phosphoribosyltransferase" evidence="2">
    <location>
        <begin position="117"/>
        <end position="207"/>
    </location>
</feature>
<protein>
    <recommendedName>
        <fullName evidence="2">Phosphoribosyltransferase domain-containing protein</fullName>
    </recommendedName>
</protein>
<evidence type="ECO:0000259" key="2">
    <source>
        <dbReference type="Pfam" id="PF00156"/>
    </source>
</evidence>
<dbReference type="Gene3D" id="3.40.50.2020">
    <property type="match status" value="1"/>
</dbReference>
<dbReference type="PANTHER" id="PTHR47505">
    <property type="entry name" value="DNA UTILIZATION PROTEIN YHGH"/>
    <property type="match status" value="1"/>
</dbReference>
<gene>
    <name evidence="3" type="ORF">BSZ37_17355</name>
</gene>
<dbReference type="SUPFAM" id="SSF53271">
    <property type="entry name" value="PRTase-like"/>
    <property type="match status" value="1"/>
</dbReference>
<evidence type="ECO:0000313" key="3">
    <source>
        <dbReference type="EMBL" id="PAP78830.1"/>
    </source>
</evidence>
<dbReference type="Proteomes" id="UP000216339">
    <property type="component" value="Unassembled WGS sequence"/>
</dbReference>
<evidence type="ECO:0000313" key="4">
    <source>
        <dbReference type="Proteomes" id="UP000216339"/>
    </source>
</evidence>
<sequence>MAYPALCLGCEARLPDPVDALCATCLRGLPRADAEAVTRLLAHDPAVGAAVALWAFDPGGTVRRVQHALKYGGRPALGVPLGRVLGLAARDAGVSVEIVAPVPLARLRSLDRGYNQSAALAEGVAAALDVPVADLLVRTRPTRSQAALSASARRENVAGAFALAPGADVSGRRVLLIDDVLTTGATLAAAARPLAEAGARVDVAALALAGA</sequence>
<dbReference type="PANTHER" id="PTHR47505:SF1">
    <property type="entry name" value="DNA UTILIZATION PROTEIN YHGH"/>
    <property type="match status" value="1"/>
</dbReference>
<comment type="similarity">
    <text evidence="1">Belongs to the ComF/GntX family.</text>
</comment>
<evidence type="ECO:0000256" key="1">
    <source>
        <dbReference type="ARBA" id="ARBA00008007"/>
    </source>
</evidence>
<comment type="caution">
    <text evidence="3">The sequence shown here is derived from an EMBL/GenBank/DDBJ whole genome shotgun (WGS) entry which is preliminary data.</text>
</comment>
<accession>A0A271J636</accession>
<organism evidence="3 4">
    <name type="scientific">Rubrivirga marina</name>
    <dbReference type="NCBI Taxonomy" id="1196024"/>
    <lineage>
        <taxon>Bacteria</taxon>
        <taxon>Pseudomonadati</taxon>
        <taxon>Rhodothermota</taxon>
        <taxon>Rhodothermia</taxon>
        <taxon>Rhodothermales</taxon>
        <taxon>Rubricoccaceae</taxon>
        <taxon>Rubrivirga</taxon>
    </lineage>
</organism>
<dbReference type="InterPro" id="IPR029057">
    <property type="entry name" value="PRTase-like"/>
</dbReference>
<dbReference type="EMBL" id="MQWD01000001">
    <property type="protein sequence ID" value="PAP78830.1"/>
    <property type="molecule type" value="Genomic_DNA"/>
</dbReference>
<name>A0A271J636_9BACT</name>
<keyword evidence="4" id="KW-1185">Reference proteome</keyword>
<dbReference type="InterPro" id="IPR051910">
    <property type="entry name" value="ComF/GntX_DNA_util-trans"/>
</dbReference>
<reference evidence="3 4" key="1">
    <citation type="submission" date="2016-11" db="EMBL/GenBank/DDBJ databases">
        <title>Study of marine rhodopsin-containing bacteria.</title>
        <authorList>
            <person name="Yoshizawa S."/>
            <person name="Kumagai Y."/>
            <person name="Kogure K."/>
        </authorList>
    </citation>
    <scope>NUCLEOTIDE SEQUENCE [LARGE SCALE GENOMIC DNA]</scope>
    <source>
        <strain evidence="3 4">SAORIC-28</strain>
    </source>
</reference>
<dbReference type="AlphaFoldDB" id="A0A271J636"/>
<proteinExistence type="inferred from homology"/>
<dbReference type="InterPro" id="IPR000836">
    <property type="entry name" value="PRTase_dom"/>
</dbReference>